<dbReference type="KEGG" id="msn:LI99_22495"/>
<keyword evidence="3" id="KW-0949">S-adenosyl-L-methionine</keyword>
<dbReference type="GeneID" id="93459243"/>
<evidence type="ECO:0000256" key="2">
    <source>
        <dbReference type="ARBA" id="ARBA00022679"/>
    </source>
</evidence>
<dbReference type="GO" id="GO:0032259">
    <property type="term" value="P:methylation"/>
    <property type="evidence" value="ECO:0007669"/>
    <property type="project" value="UniProtKB-KW"/>
</dbReference>
<sequence>MSEHDRARWDAAYTDRPLGAGLPDGPAGPPRAFAGHVDEFPTAGSALDVACGSGENSVWLARRGLHVWGIDVSPVAITQATQFAARNGVAQRCRFDVVDLDDGLPDGPPVDVVLCHRFRDPRLYEALRARLAPGGLLAICVLSEVGAEAGRFRAPAGELRAHFGALQVIAENERDGEAWLLAR</sequence>
<evidence type="ECO:0000256" key="3">
    <source>
        <dbReference type="ARBA" id="ARBA00022691"/>
    </source>
</evidence>
<dbReference type="PANTHER" id="PTHR43464:SF19">
    <property type="entry name" value="UBIQUINONE BIOSYNTHESIS O-METHYLTRANSFERASE, MITOCHONDRIAL"/>
    <property type="match status" value="1"/>
</dbReference>
<keyword evidence="1" id="KW-0489">Methyltransferase</keyword>
<dbReference type="PANTHER" id="PTHR43464">
    <property type="entry name" value="METHYLTRANSFERASE"/>
    <property type="match status" value="1"/>
</dbReference>
<accession>A0A653FQ15</accession>
<evidence type="ECO:0000256" key="1">
    <source>
        <dbReference type="ARBA" id="ARBA00022603"/>
    </source>
</evidence>
<dbReference type="CDD" id="cd02440">
    <property type="entry name" value="AdoMet_MTases"/>
    <property type="match status" value="1"/>
</dbReference>
<dbReference type="AlphaFoldDB" id="A0A653FQ15"/>
<dbReference type="RefSeq" id="WP_011729910.1">
    <property type="nucleotide sequence ID" value="NZ_CP009495.1"/>
</dbReference>
<reference evidence="4" key="1">
    <citation type="submission" date="2019-05" db="EMBL/GenBank/DDBJ databases">
        <authorList>
            <person name="Naeem R."/>
            <person name="Antony C."/>
            <person name="Guan Q."/>
        </authorList>
    </citation>
    <scope>NUCLEOTIDE SEQUENCE</scope>
    <source>
        <strain evidence="4">1</strain>
    </source>
</reference>
<dbReference type="KEGG" id="msh:LI98_22500"/>
<dbReference type="Pfam" id="PF13649">
    <property type="entry name" value="Methyltransf_25"/>
    <property type="match status" value="1"/>
</dbReference>
<protein>
    <submittedName>
        <fullName evidence="4">Mg-protoporphyrin IX methyl transferase</fullName>
    </submittedName>
</protein>
<dbReference type="Gene3D" id="3.40.50.150">
    <property type="entry name" value="Vaccinia Virus protein VP39"/>
    <property type="match status" value="1"/>
</dbReference>
<organism evidence="4">
    <name type="scientific">Mycolicibacterium smegmatis</name>
    <name type="common">Mycobacterium smegmatis</name>
    <dbReference type="NCBI Taxonomy" id="1772"/>
    <lineage>
        <taxon>Bacteria</taxon>
        <taxon>Bacillati</taxon>
        <taxon>Actinomycetota</taxon>
        <taxon>Actinomycetes</taxon>
        <taxon>Mycobacteriales</taxon>
        <taxon>Mycobacteriaceae</taxon>
        <taxon>Mycolicibacterium</taxon>
    </lineage>
</organism>
<evidence type="ECO:0000313" key="4">
    <source>
        <dbReference type="EMBL" id="VTP11416.1"/>
    </source>
</evidence>
<dbReference type="InterPro" id="IPR041698">
    <property type="entry name" value="Methyltransf_25"/>
</dbReference>
<dbReference type="OMA" id="CKFRDRR"/>
<dbReference type="InterPro" id="IPR029063">
    <property type="entry name" value="SAM-dependent_MTases_sf"/>
</dbReference>
<dbReference type="EMBL" id="LR589670">
    <property type="protein sequence ID" value="VTP11416.1"/>
    <property type="molecule type" value="Genomic_DNA"/>
</dbReference>
<proteinExistence type="predicted"/>
<name>A0A653FQ15_MYCSM</name>
<keyword evidence="2 4" id="KW-0808">Transferase</keyword>
<dbReference type="SUPFAM" id="SSF53335">
    <property type="entry name" value="S-adenosyl-L-methionine-dependent methyltransferases"/>
    <property type="match status" value="1"/>
</dbReference>
<gene>
    <name evidence="4" type="ORF">BIN_B_05767</name>
</gene>
<dbReference type="GO" id="GO:0008168">
    <property type="term" value="F:methyltransferase activity"/>
    <property type="evidence" value="ECO:0007669"/>
    <property type="project" value="UniProtKB-KW"/>
</dbReference>